<name>A0A6P1YHP9_9HYPH</name>
<evidence type="ECO:0000259" key="1">
    <source>
        <dbReference type="Pfam" id="PF01575"/>
    </source>
</evidence>
<keyword evidence="3" id="KW-1185">Reference proteome</keyword>
<dbReference type="PANTHER" id="PTHR43664">
    <property type="entry name" value="MONOAMINE OXIDASE-RELATED"/>
    <property type="match status" value="1"/>
</dbReference>
<dbReference type="KEGG" id="apra:G3A50_02950"/>
<dbReference type="PANTHER" id="PTHR43664:SF1">
    <property type="entry name" value="BETA-METHYLMALYL-COA DEHYDRATASE"/>
    <property type="match status" value="1"/>
</dbReference>
<organism evidence="2 3">
    <name type="scientific">Ancylobacter pratisalsi</name>
    <dbReference type="NCBI Taxonomy" id="1745854"/>
    <lineage>
        <taxon>Bacteria</taxon>
        <taxon>Pseudomonadati</taxon>
        <taxon>Pseudomonadota</taxon>
        <taxon>Alphaproteobacteria</taxon>
        <taxon>Hyphomicrobiales</taxon>
        <taxon>Xanthobacteraceae</taxon>
        <taxon>Ancylobacter</taxon>
    </lineage>
</organism>
<dbReference type="AlphaFoldDB" id="A0A6P1YHP9"/>
<proteinExistence type="predicted"/>
<accession>A0A6P1YHP9</accession>
<dbReference type="SUPFAM" id="SSF54637">
    <property type="entry name" value="Thioesterase/thiol ester dehydrase-isomerase"/>
    <property type="match status" value="1"/>
</dbReference>
<evidence type="ECO:0000313" key="3">
    <source>
        <dbReference type="Proteomes" id="UP000464751"/>
    </source>
</evidence>
<dbReference type="InterPro" id="IPR002539">
    <property type="entry name" value="MaoC-like_dom"/>
</dbReference>
<dbReference type="Pfam" id="PF01575">
    <property type="entry name" value="MaoC_dehydratas"/>
    <property type="match status" value="1"/>
</dbReference>
<dbReference type="Proteomes" id="UP000464751">
    <property type="component" value="Chromosome"/>
</dbReference>
<protein>
    <submittedName>
        <fullName evidence="2">MaoC family dehydratase</fullName>
    </submittedName>
</protein>
<dbReference type="RefSeq" id="WP_163073866.1">
    <property type="nucleotide sequence ID" value="NZ_CP048630.1"/>
</dbReference>
<evidence type="ECO:0000313" key="2">
    <source>
        <dbReference type="EMBL" id="QIB32779.1"/>
    </source>
</evidence>
<dbReference type="Gene3D" id="3.10.129.10">
    <property type="entry name" value="Hotdog Thioesterase"/>
    <property type="match status" value="1"/>
</dbReference>
<feature type="domain" description="MaoC-like" evidence="1">
    <location>
        <begin position="18"/>
        <end position="122"/>
    </location>
</feature>
<dbReference type="EMBL" id="CP048630">
    <property type="protein sequence ID" value="QIB32779.1"/>
    <property type="molecule type" value="Genomic_DNA"/>
</dbReference>
<dbReference type="InterPro" id="IPR052342">
    <property type="entry name" value="MCH/BMMD"/>
</dbReference>
<reference evidence="2 3" key="1">
    <citation type="submission" date="2020-02" db="EMBL/GenBank/DDBJ databases">
        <authorList>
            <person name="Li G."/>
        </authorList>
    </citation>
    <scope>NUCLEOTIDE SEQUENCE [LARGE SCALE GENOMIC DNA]</scope>
    <source>
        <strain evidence="2 3">DSM 102029</strain>
    </source>
</reference>
<gene>
    <name evidence="2" type="ORF">G3A50_02950</name>
</gene>
<sequence length="158" mass="17520">MLFFEDIEIGEVTRLGSHTFDAEEMIAFARAFDPQPFHLDAAAGAATHFGGLAASGWYTAAIAARLRAQAQTRLHETLRRQGKRVPRVGPSPGFKDLKWLRPVLAGDTLTFQSEIVAKKPSANRPEWGLVFTRESATDTQGRPTFEVTNCMFVERLEA</sequence>
<dbReference type="InterPro" id="IPR029069">
    <property type="entry name" value="HotDog_dom_sf"/>
</dbReference>
<dbReference type="CDD" id="cd03454">
    <property type="entry name" value="YdeM"/>
    <property type="match status" value="1"/>
</dbReference>